<dbReference type="Proteomes" id="UP000663842">
    <property type="component" value="Unassembled WGS sequence"/>
</dbReference>
<dbReference type="EMBL" id="CAJOBF010003953">
    <property type="protein sequence ID" value="CAF4117324.1"/>
    <property type="molecule type" value="Genomic_DNA"/>
</dbReference>
<comment type="caution">
    <text evidence="1">The sequence shown here is derived from an EMBL/GenBank/DDBJ whole genome shotgun (WGS) entry which is preliminary data.</text>
</comment>
<accession>A0A816PUI0</accession>
<organism evidence="1 3">
    <name type="scientific">Rotaria magnacalcarata</name>
    <dbReference type="NCBI Taxonomy" id="392030"/>
    <lineage>
        <taxon>Eukaryota</taxon>
        <taxon>Metazoa</taxon>
        <taxon>Spiralia</taxon>
        <taxon>Gnathifera</taxon>
        <taxon>Rotifera</taxon>
        <taxon>Eurotatoria</taxon>
        <taxon>Bdelloidea</taxon>
        <taxon>Philodinida</taxon>
        <taxon>Philodinidae</taxon>
        <taxon>Rotaria</taxon>
    </lineage>
</organism>
<protein>
    <recommendedName>
        <fullName evidence="4">DUF3987 domain-containing protein</fullName>
    </recommendedName>
</protein>
<proteinExistence type="predicted"/>
<evidence type="ECO:0008006" key="4">
    <source>
        <dbReference type="Google" id="ProtNLM"/>
    </source>
</evidence>
<dbReference type="EMBL" id="CAJNRG010003069">
    <property type="protein sequence ID" value="CAF2053147.1"/>
    <property type="molecule type" value="Genomic_DNA"/>
</dbReference>
<dbReference type="Proteomes" id="UP000663887">
    <property type="component" value="Unassembled WGS sequence"/>
</dbReference>
<reference evidence="1" key="1">
    <citation type="submission" date="2021-02" db="EMBL/GenBank/DDBJ databases">
        <authorList>
            <person name="Nowell W R."/>
        </authorList>
    </citation>
    <scope>NUCLEOTIDE SEQUENCE</scope>
</reference>
<sequence length="313" mass="35479">MAHYCNEIAEYWQLHVDAIPIILINIAATTCEQSYVFRANQFKKPLNLYNCVVAKSSYGKSPMLGLVQTSILAVRNSRTMKFREVGDKLNGTSHIGVIFNEGTTAGLLDALKGCTKLLLTEEGDVILRRMGTFLSPTITGRDSSLLDDCRAQLINLYDHPEQYSKKLKNSIVEAGLTGELVQRAIIRRAQNTLADALFERFLFWVLSGDTIDTKINPPEWDSSRWPTIDKFAIIMSFFERVEMHFNEDANIRAMEERDDHLASRYGKSVDAVHRLAGLFQIIELSSDMLTIFVERYEGFEDQSASNDFVVKCE</sequence>
<name>A0A816PUI0_9BILA</name>
<evidence type="ECO:0000313" key="1">
    <source>
        <dbReference type="EMBL" id="CAF2053147.1"/>
    </source>
</evidence>
<evidence type="ECO:0000313" key="2">
    <source>
        <dbReference type="EMBL" id="CAF4117324.1"/>
    </source>
</evidence>
<gene>
    <name evidence="2" type="ORF">UXM345_LOCUS23192</name>
    <name evidence="1" type="ORF">XDN619_LOCUS9017</name>
</gene>
<dbReference type="AlphaFoldDB" id="A0A816PUI0"/>
<evidence type="ECO:0000313" key="3">
    <source>
        <dbReference type="Proteomes" id="UP000663887"/>
    </source>
</evidence>